<feature type="signal peptide" evidence="1">
    <location>
        <begin position="1"/>
        <end position="20"/>
    </location>
</feature>
<dbReference type="GO" id="GO:0005975">
    <property type="term" value="P:carbohydrate metabolic process"/>
    <property type="evidence" value="ECO:0007669"/>
    <property type="project" value="InterPro"/>
</dbReference>
<dbReference type="Pfam" id="PF00553">
    <property type="entry name" value="CBM_2"/>
    <property type="match status" value="1"/>
</dbReference>
<dbReference type="OrthoDB" id="10257085at2759"/>
<organism evidence="3 4">
    <name type="scientific">Amphibalanus amphitrite</name>
    <name type="common">Striped barnacle</name>
    <name type="synonym">Balanus amphitrite</name>
    <dbReference type="NCBI Taxonomy" id="1232801"/>
    <lineage>
        <taxon>Eukaryota</taxon>
        <taxon>Metazoa</taxon>
        <taxon>Ecdysozoa</taxon>
        <taxon>Arthropoda</taxon>
        <taxon>Crustacea</taxon>
        <taxon>Multicrustacea</taxon>
        <taxon>Cirripedia</taxon>
        <taxon>Thoracica</taxon>
        <taxon>Thoracicalcarea</taxon>
        <taxon>Balanomorpha</taxon>
        <taxon>Balanoidea</taxon>
        <taxon>Balanidae</taxon>
        <taxon>Amphibalaninae</taxon>
        <taxon>Amphibalanus</taxon>
    </lineage>
</organism>
<dbReference type="EMBL" id="VIIS01002179">
    <property type="protein sequence ID" value="KAF0287597.1"/>
    <property type="molecule type" value="Genomic_DNA"/>
</dbReference>
<comment type="caution">
    <text evidence="3">The sequence shown here is derived from an EMBL/GenBank/DDBJ whole genome shotgun (WGS) entry which is preliminary data.</text>
</comment>
<proteinExistence type="predicted"/>
<evidence type="ECO:0000313" key="3">
    <source>
        <dbReference type="EMBL" id="KAF0287597.1"/>
    </source>
</evidence>
<keyword evidence="1" id="KW-0732">Signal</keyword>
<dbReference type="InterPro" id="IPR008965">
    <property type="entry name" value="CBM2/CBM3_carb-bd_dom_sf"/>
</dbReference>
<keyword evidence="4" id="KW-1185">Reference proteome</keyword>
<reference evidence="3 4" key="1">
    <citation type="submission" date="2019-07" db="EMBL/GenBank/DDBJ databases">
        <title>Draft genome assembly of a fouling barnacle, Amphibalanus amphitrite (Darwin, 1854): The first reference genome for Thecostraca.</title>
        <authorList>
            <person name="Kim W."/>
        </authorList>
    </citation>
    <scope>NUCLEOTIDE SEQUENCE [LARGE SCALE GENOMIC DNA]</scope>
    <source>
        <strain evidence="3">SNU_AA5</strain>
        <tissue evidence="3">Soma without cirri and trophi</tissue>
    </source>
</reference>
<accession>A0A6A4UV55</accession>
<dbReference type="AlphaFoldDB" id="A0A6A4UV55"/>
<dbReference type="GO" id="GO:0030247">
    <property type="term" value="F:polysaccharide binding"/>
    <property type="evidence" value="ECO:0007669"/>
    <property type="project" value="InterPro"/>
</dbReference>
<dbReference type="Gene3D" id="2.60.40.290">
    <property type="match status" value="1"/>
</dbReference>
<evidence type="ECO:0000256" key="1">
    <source>
        <dbReference type="SAM" id="SignalP"/>
    </source>
</evidence>
<dbReference type="GO" id="GO:0004553">
    <property type="term" value="F:hydrolase activity, hydrolyzing O-glycosyl compounds"/>
    <property type="evidence" value="ECO:0007669"/>
    <property type="project" value="InterPro"/>
</dbReference>
<sequence length="138" mass="15196">MQFSQFALLVAAAALAAAGADECGSPADTLCVRSCAYEELAVWDHGFSGDLHIHFETEVDTWNVDVAFDHELQTFNQWAYPASTSDHRVFSLSNNPWDGHHNANTTLTISFNAHYADNMATPMVYSVKLDGQEKCVVP</sequence>
<dbReference type="InterPro" id="IPR001919">
    <property type="entry name" value="CBD2"/>
</dbReference>
<protein>
    <recommendedName>
        <fullName evidence="2">CBM2 domain-containing protein</fullName>
    </recommendedName>
</protein>
<dbReference type="InterPro" id="IPR012291">
    <property type="entry name" value="CBM2_carb-bd_dom_sf"/>
</dbReference>
<name>A0A6A4UV55_AMPAM</name>
<feature type="chain" id="PRO_5025595931" description="CBM2 domain-containing protein" evidence="1">
    <location>
        <begin position="21"/>
        <end position="138"/>
    </location>
</feature>
<evidence type="ECO:0000259" key="2">
    <source>
        <dbReference type="Pfam" id="PF00553"/>
    </source>
</evidence>
<evidence type="ECO:0000313" key="4">
    <source>
        <dbReference type="Proteomes" id="UP000440578"/>
    </source>
</evidence>
<dbReference type="SUPFAM" id="SSF49384">
    <property type="entry name" value="Carbohydrate-binding domain"/>
    <property type="match status" value="1"/>
</dbReference>
<dbReference type="Proteomes" id="UP000440578">
    <property type="component" value="Unassembled WGS sequence"/>
</dbReference>
<feature type="domain" description="CBM2" evidence="2">
    <location>
        <begin position="35"/>
        <end position="127"/>
    </location>
</feature>
<gene>
    <name evidence="3" type="ORF">FJT64_013984</name>
</gene>